<dbReference type="Proteomes" id="UP000050349">
    <property type="component" value="Unassembled WGS sequence"/>
</dbReference>
<organism evidence="1 2">
    <name type="scientific">Pseudomonas fluorescens</name>
    <dbReference type="NCBI Taxonomy" id="294"/>
    <lineage>
        <taxon>Bacteria</taxon>
        <taxon>Pseudomonadati</taxon>
        <taxon>Pseudomonadota</taxon>
        <taxon>Gammaproteobacteria</taxon>
        <taxon>Pseudomonadales</taxon>
        <taxon>Pseudomonadaceae</taxon>
        <taxon>Pseudomonas</taxon>
    </lineage>
</organism>
<proteinExistence type="predicted"/>
<evidence type="ECO:0000313" key="2">
    <source>
        <dbReference type="Proteomes" id="UP000050349"/>
    </source>
</evidence>
<gene>
    <name evidence="1" type="ORF">AN403_6123</name>
</gene>
<comment type="caution">
    <text evidence="1">The sequence shown here is derived from an EMBL/GenBank/DDBJ whole genome shotgun (WGS) entry which is preliminary data.</text>
</comment>
<sequence length="185" mass="20983">MDWREHITFGDVCSFAWGAVKLYETLADLEARGFGTLVVPSRGTFPFTDRLFTIHQKWSKTREHENRVLHGRSTPFHRSQITLPFTADSTLDDPGTGQGISYQIRDYWVKVLRAWIDGDLNSPELSRLIYLSQRMLCDSEGRRNLSYSRLVGSDPWAGAAWPMDLGYQRLPTSCPPSTASTAPDI</sequence>
<dbReference type="EMBL" id="LJXB01000044">
    <property type="protein sequence ID" value="KPU61862.1"/>
    <property type="molecule type" value="Genomic_DNA"/>
</dbReference>
<dbReference type="AlphaFoldDB" id="A0A0P8X6Y1"/>
<protein>
    <submittedName>
        <fullName evidence="1">Uncharacterized protein</fullName>
    </submittedName>
</protein>
<reference evidence="1 2" key="1">
    <citation type="submission" date="2015-09" db="EMBL/GenBank/DDBJ databases">
        <authorList>
            <person name="Jackson K.R."/>
            <person name="Lunt B.L."/>
            <person name="Fisher J.N.B."/>
            <person name="Gardner A.V."/>
            <person name="Bailey M.E."/>
            <person name="Deus L.M."/>
            <person name="Earl A.S."/>
            <person name="Gibby P.D."/>
            <person name="Hartmann K.A."/>
            <person name="Liu J.E."/>
            <person name="Manci A.M."/>
            <person name="Nielsen D.A."/>
            <person name="Solomon M.B."/>
            <person name="Breakwell D.P."/>
            <person name="Burnett S.H."/>
            <person name="Grose J.H."/>
        </authorList>
    </citation>
    <scope>NUCLEOTIDE SEQUENCE [LARGE SCALE GENOMIC DNA]</scope>
    <source>
        <strain evidence="1 2">S613</strain>
    </source>
</reference>
<accession>A0A0P8X6Y1</accession>
<name>A0A0P8X6Y1_PSEFL</name>
<evidence type="ECO:0000313" key="1">
    <source>
        <dbReference type="EMBL" id="KPU61862.1"/>
    </source>
</evidence>